<dbReference type="EC" id="4.2.3.153" evidence="2"/>
<dbReference type="EMBL" id="SJPX01000002">
    <property type="protein sequence ID" value="TWU55810.1"/>
    <property type="molecule type" value="Genomic_DNA"/>
</dbReference>
<evidence type="ECO:0000256" key="3">
    <source>
        <dbReference type="ARBA" id="ARBA00023239"/>
    </source>
</evidence>
<gene>
    <name evidence="8" type="ORF">Poly59_21120</name>
</gene>
<feature type="active site" description="Proton acceptor" evidence="7">
    <location>
        <position position="105"/>
    </location>
</feature>
<protein>
    <recommendedName>
        <fullName evidence="2">(5-formylfuran-3-yl)methyl phosphate synthase</fullName>
        <ecNumber evidence="2">4.2.3.153</ecNumber>
    </recommendedName>
    <alternativeName>
        <fullName evidence="5">4-(hydroxymethyl)-2-furancarboxaldehyde-phosphate synthase</fullName>
    </alternativeName>
</protein>
<evidence type="ECO:0000313" key="8">
    <source>
        <dbReference type="EMBL" id="TWU55810.1"/>
    </source>
</evidence>
<reference evidence="8 9" key="1">
    <citation type="submission" date="2019-02" db="EMBL/GenBank/DDBJ databases">
        <title>Deep-cultivation of Planctomycetes and their phenomic and genomic characterization uncovers novel biology.</title>
        <authorList>
            <person name="Wiegand S."/>
            <person name="Jogler M."/>
            <person name="Boedeker C."/>
            <person name="Pinto D."/>
            <person name="Vollmers J."/>
            <person name="Rivas-Marin E."/>
            <person name="Kohn T."/>
            <person name="Peeters S.H."/>
            <person name="Heuer A."/>
            <person name="Rast P."/>
            <person name="Oberbeckmann S."/>
            <person name="Bunk B."/>
            <person name="Jeske O."/>
            <person name="Meyerdierks A."/>
            <person name="Storesund J.E."/>
            <person name="Kallscheuer N."/>
            <person name="Luecker S."/>
            <person name="Lage O.M."/>
            <person name="Pohl T."/>
            <person name="Merkel B.J."/>
            <person name="Hornburger P."/>
            <person name="Mueller R.-W."/>
            <person name="Bruemmer F."/>
            <person name="Labrenz M."/>
            <person name="Spormann A.M."/>
            <person name="Op Den Camp H."/>
            <person name="Overmann J."/>
            <person name="Amann R."/>
            <person name="Jetten M.S.M."/>
            <person name="Mascher T."/>
            <person name="Medema M.H."/>
            <person name="Devos D.P."/>
            <person name="Kaster A.-K."/>
            <person name="Ovreas L."/>
            <person name="Rohde M."/>
            <person name="Galperin M.Y."/>
            <person name="Jogler C."/>
        </authorList>
    </citation>
    <scope>NUCLEOTIDE SEQUENCE [LARGE SCALE GENOMIC DNA]</scope>
    <source>
        <strain evidence="8 9">Poly59</strain>
    </source>
</reference>
<organism evidence="8 9">
    <name type="scientific">Rubripirellula reticaptiva</name>
    <dbReference type="NCBI Taxonomy" id="2528013"/>
    <lineage>
        <taxon>Bacteria</taxon>
        <taxon>Pseudomonadati</taxon>
        <taxon>Planctomycetota</taxon>
        <taxon>Planctomycetia</taxon>
        <taxon>Pirellulales</taxon>
        <taxon>Pirellulaceae</taxon>
        <taxon>Rubripirellula</taxon>
    </lineage>
</organism>
<evidence type="ECO:0000256" key="4">
    <source>
        <dbReference type="ARBA" id="ARBA00023270"/>
    </source>
</evidence>
<proteinExistence type="predicted"/>
<evidence type="ECO:0000313" key="9">
    <source>
        <dbReference type="Proteomes" id="UP000317977"/>
    </source>
</evidence>
<feature type="active site" description="Schiff-base intermediate with substrate" evidence="7">
    <location>
        <position position="48"/>
    </location>
</feature>
<dbReference type="OrthoDB" id="289419at2"/>
<comment type="catalytic activity">
    <reaction evidence="6">
        <text>2 D-glyceraldehyde 3-phosphate = 4-(hydroxymethyl)-2-furancarboxaldehyde phosphate + phosphate + 2 H2O</text>
        <dbReference type="Rhea" id="RHEA:43536"/>
        <dbReference type="ChEBI" id="CHEBI:15377"/>
        <dbReference type="ChEBI" id="CHEBI:43474"/>
        <dbReference type="ChEBI" id="CHEBI:59776"/>
        <dbReference type="ChEBI" id="CHEBI:83407"/>
        <dbReference type="EC" id="4.2.3.153"/>
    </reaction>
</comment>
<dbReference type="InterPro" id="IPR007565">
    <property type="entry name" value="4HFCP_synth"/>
</dbReference>
<keyword evidence="4" id="KW-0704">Schiff base</keyword>
<sequence length="254" mass="27497">MAIQDTFIDPAGFSPPGKIRPTQWLVSLRSIEEVEIAAKYPIDILDLKEPQHGPLAPASAELWLAAAQSVASLGERAPKLSAALGEPDEARTVSGDLPTRFDFAKAGPSGCDSAAKLVQMWDDVRDRLPATTELVAVAYADHGAANSLAPESVFELAKQAGLGRCLIDTYSKNGKSTLDHLCPERLSAIHKLASQLRLWWALAGSIRIGDVDWLGQQNVRPDCIGVRGDICTEDRTSPLCETRMSLWSNRLAKN</sequence>
<name>A0A5C6F5I7_9BACT</name>
<keyword evidence="3" id="KW-0456">Lyase</keyword>
<comment type="caution">
    <text evidence="8">The sequence shown here is derived from an EMBL/GenBank/DDBJ whole genome shotgun (WGS) entry which is preliminary data.</text>
</comment>
<evidence type="ECO:0000256" key="7">
    <source>
        <dbReference type="PIRSR" id="PIRSR015957-1"/>
    </source>
</evidence>
<dbReference type="Proteomes" id="UP000317977">
    <property type="component" value="Unassembled WGS sequence"/>
</dbReference>
<comment type="function">
    <text evidence="1">Catalyzes the formation of 4-(hydroxymethyl)-2-furancarboxaldehyde phosphate (4-HFC-P) from two molecules of glyceraldehyde-3-P (GA-3-P).</text>
</comment>
<dbReference type="GO" id="GO:0016829">
    <property type="term" value="F:lyase activity"/>
    <property type="evidence" value="ECO:0007669"/>
    <property type="project" value="UniProtKB-KW"/>
</dbReference>
<evidence type="ECO:0000256" key="2">
    <source>
        <dbReference type="ARBA" id="ARBA00012553"/>
    </source>
</evidence>
<keyword evidence="9" id="KW-1185">Reference proteome</keyword>
<evidence type="ECO:0000256" key="6">
    <source>
        <dbReference type="ARBA" id="ARBA00047628"/>
    </source>
</evidence>
<dbReference type="PIRSF" id="PIRSF015957">
    <property type="entry name" value="UCP015957"/>
    <property type="match status" value="1"/>
</dbReference>
<evidence type="ECO:0000256" key="5">
    <source>
        <dbReference type="ARBA" id="ARBA00032523"/>
    </source>
</evidence>
<evidence type="ECO:0000256" key="1">
    <source>
        <dbReference type="ARBA" id="ARBA00003810"/>
    </source>
</evidence>
<dbReference type="RefSeq" id="WP_146533936.1">
    <property type="nucleotide sequence ID" value="NZ_SJPX01000002.1"/>
</dbReference>
<dbReference type="AlphaFoldDB" id="A0A5C6F5I7"/>
<dbReference type="Pfam" id="PF04476">
    <property type="entry name" value="4HFCP_synth"/>
    <property type="match status" value="1"/>
</dbReference>
<accession>A0A5C6F5I7</accession>